<dbReference type="AlphaFoldDB" id="A0A9W9P953"/>
<dbReference type="Pfam" id="PF00023">
    <property type="entry name" value="Ank"/>
    <property type="match status" value="2"/>
</dbReference>
<comment type="caution">
    <text evidence="5">The sequence shown here is derived from an EMBL/GenBank/DDBJ whole genome shotgun (WGS) entry which is preliminary data.</text>
</comment>
<reference evidence="5" key="2">
    <citation type="journal article" date="2023" name="IMA Fungus">
        <title>Comparative genomic study of the Penicillium genus elucidates a diverse pangenome and 15 lateral gene transfer events.</title>
        <authorList>
            <person name="Petersen C."/>
            <person name="Sorensen T."/>
            <person name="Nielsen M.R."/>
            <person name="Sondergaard T.E."/>
            <person name="Sorensen J.L."/>
            <person name="Fitzpatrick D.A."/>
            <person name="Frisvad J.C."/>
            <person name="Nielsen K.L."/>
        </authorList>
    </citation>
    <scope>NUCLEOTIDE SEQUENCE</scope>
    <source>
        <strain evidence="5">IBT 19713</strain>
    </source>
</reference>
<feature type="repeat" description="ANK" evidence="3">
    <location>
        <begin position="803"/>
        <end position="835"/>
    </location>
</feature>
<feature type="repeat" description="ANK" evidence="3">
    <location>
        <begin position="767"/>
        <end position="799"/>
    </location>
</feature>
<dbReference type="PRINTS" id="PR01415">
    <property type="entry name" value="ANKYRIN"/>
</dbReference>
<proteinExistence type="predicted"/>
<feature type="repeat" description="ANK" evidence="3">
    <location>
        <begin position="700"/>
        <end position="732"/>
    </location>
</feature>
<protein>
    <recommendedName>
        <fullName evidence="7">Ankyrin repeat protein</fullName>
    </recommendedName>
</protein>
<feature type="compositionally biased region" description="Low complexity" evidence="4">
    <location>
        <begin position="359"/>
        <end position="371"/>
    </location>
</feature>
<evidence type="ECO:0000313" key="6">
    <source>
        <dbReference type="Proteomes" id="UP001150941"/>
    </source>
</evidence>
<gene>
    <name evidence="5" type="ORF">N7468_004634</name>
</gene>
<dbReference type="PROSITE" id="PS50297">
    <property type="entry name" value="ANK_REP_REGION"/>
    <property type="match status" value="11"/>
</dbReference>
<dbReference type="InterPro" id="IPR051165">
    <property type="entry name" value="Multifunctional_ANK_Repeat"/>
</dbReference>
<evidence type="ECO:0000256" key="1">
    <source>
        <dbReference type="ARBA" id="ARBA00022737"/>
    </source>
</evidence>
<evidence type="ECO:0000256" key="4">
    <source>
        <dbReference type="SAM" id="MobiDB-lite"/>
    </source>
</evidence>
<dbReference type="PANTHER" id="PTHR24123">
    <property type="entry name" value="ANKYRIN REPEAT-CONTAINING"/>
    <property type="match status" value="1"/>
</dbReference>
<feature type="repeat" description="ANK" evidence="3">
    <location>
        <begin position="568"/>
        <end position="600"/>
    </location>
</feature>
<keyword evidence="1" id="KW-0677">Repeat</keyword>
<dbReference type="SUPFAM" id="SSF48403">
    <property type="entry name" value="Ankyrin repeat"/>
    <property type="match status" value="2"/>
</dbReference>
<dbReference type="Pfam" id="PF12796">
    <property type="entry name" value="Ank_2"/>
    <property type="match status" value="5"/>
</dbReference>
<dbReference type="Proteomes" id="UP001150941">
    <property type="component" value="Unassembled WGS sequence"/>
</dbReference>
<evidence type="ECO:0000313" key="5">
    <source>
        <dbReference type="EMBL" id="KAJ5240015.1"/>
    </source>
</evidence>
<dbReference type="PANTHER" id="PTHR24123:SF33">
    <property type="entry name" value="PROTEIN HOS4"/>
    <property type="match status" value="1"/>
</dbReference>
<dbReference type="EMBL" id="JAPQKS010000003">
    <property type="protein sequence ID" value="KAJ5240015.1"/>
    <property type="molecule type" value="Genomic_DNA"/>
</dbReference>
<dbReference type="InterPro" id="IPR002110">
    <property type="entry name" value="Ankyrin_rpt"/>
</dbReference>
<feature type="repeat" description="ANK" evidence="3">
    <location>
        <begin position="601"/>
        <end position="633"/>
    </location>
</feature>
<keyword evidence="6" id="KW-1185">Reference proteome</keyword>
<feature type="repeat" description="ANK" evidence="3">
    <location>
        <begin position="734"/>
        <end position="766"/>
    </location>
</feature>
<evidence type="ECO:0000256" key="3">
    <source>
        <dbReference type="PROSITE-ProRule" id="PRU00023"/>
    </source>
</evidence>
<feature type="compositionally biased region" description="Polar residues" evidence="4">
    <location>
        <begin position="1060"/>
        <end position="1083"/>
    </location>
</feature>
<feature type="repeat" description="ANK" evidence="3">
    <location>
        <begin position="535"/>
        <end position="567"/>
    </location>
</feature>
<dbReference type="GeneID" id="83201234"/>
<feature type="repeat" description="ANK" evidence="3">
    <location>
        <begin position="634"/>
        <end position="666"/>
    </location>
</feature>
<feature type="repeat" description="ANK" evidence="3">
    <location>
        <begin position="667"/>
        <end position="699"/>
    </location>
</feature>
<reference evidence="5" key="1">
    <citation type="submission" date="2022-11" db="EMBL/GenBank/DDBJ databases">
        <authorList>
            <person name="Petersen C."/>
        </authorList>
    </citation>
    <scope>NUCLEOTIDE SEQUENCE</scope>
    <source>
        <strain evidence="5">IBT 19713</strain>
    </source>
</reference>
<dbReference type="RefSeq" id="XP_058332934.1">
    <property type="nucleotide sequence ID" value="XM_058473931.1"/>
</dbReference>
<dbReference type="PROSITE" id="PS50088">
    <property type="entry name" value="ANK_REPEAT"/>
    <property type="match status" value="12"/>
</dbReference>
<name>A0A9W9P953_9EURO</name>
<feature type="region of interest" description="Disordered" evidence="4">
    <location>
        <begin position="998"/>
        <end position="1031"/>
    </location>
</feature>
<sequence length="1124" mass="123855">MKDFCMHSTAPAPPARTPHRQVLQAIASTVSGLRQLTGKLREADLTIQSLIQELNCIRTALSSLKEWLRIHRNGNNGIKSDELDHDLAVAMDGCREIMEILYYEVFELVQCVEESGGLGFKTRIKVVWNDESMRGHQEKLRAQVQALQLLLQVCQCHSSTEQVRLLRRATTRQIIGRVADDTATLRSGRMSRMGSISRVGSDLDNVSESSSRPAISHRSFDFDASVMNSPVYLRAVQQWTSSHLPLPSPREDFPKEPSISAAQSRRSDTDEGYDSFASGSIHQGHFDMSQSQGDLLALPDSPSGPIHSRSVSHTQALQRPPANTMRRNLSESQVSFRSNQQSPFRRGRFSSLVERINTGSRRSLGGSSKKSTNLAPSSTVRERGHILRSNFHTSIDLSKDGASVSPLIKAAQGGTRTEVERLLEHGYDIEERHNASGRNALLVAAHCGKEDIVDLLIQCGARLKVTDGSGETALHLAASRGHWEVIKLLVTEKSLIEIQNFKGRTALRVAADHGQPEAVQVLLENNALVNARAENQMTALHAAAKRGDHEIVQLLISHGADIEAKDGSMMTALHYACEEGNMEVVRTLLDSRANLEAPGRDRKNPLICAAQMGRTQVVEYLVKRKASTKSADDSGMSALHWASYNGHEDTVRLLSERKGALETVNNMGRTALHLAVMQSQFAVVELLQRKGVQLETRCHTGLTALHYACMANSFEITRLLLLSGADIEASESEHQQRPLHIAAGSGSTYILDLLCDKGASLHARNGIGDRPLCVATRFGHAEVVQKLLDRGSPISEKFELGFREDSPLCLAAMKGHLNVAALLIERGANVLKEDELGWQPIRYAAYYGHPEVLELLLSNDKIPPTTLQDMKRLPETIGFSAQVPESTKRQVQAIFLQTCTRPMSFGQTNLRTIPNTIAPAWNMRDSLQVMQQQAPAEFSRQHTFEAGEYFLPELPGSLEMEHHSDVETAAVSKITTSESDPPIQQPRPISGDRIAAILNEPRGVSPPIIAQPRRKTRTRNRSRSHSREVPLVSATYTPIAIPYHTKSVIMNSPEGLPKPVQSNPTAAEQTPRTLPLQEYSSTEAGPRVSEEEHSERDSDSDSISSVYTAPDGEVRSDVATGEYL</sequence>
<feature type="region of interest" description="Disordered" evidence="4">
    <location>
        <begin position="243"/>
        <end position="382"/>
    </location>
</feature>
<organism evidence="5 6">
    <name type="scientific">Penicillium chermesinum</name>
    <dbReference type="NCBI Taxonomy" id="63820"/>
    <lineage>
        <taxon>Eukaryota</taxon>
        <taxon>Fungi</taxon>
        <taxon>Dikarya</taxon>
        <taxon>Ascomycota</taxon>
        <taxon>Pezizomycotina</taxon>
        <taxon>Eurotiomycetes</taxon>
        <taxon>Eurotiomycetidae</taxon>
        <taxon>Eurotiales</taxon>
        <taxon>Aspergillaceae</taxon>
        <taxon>Penicillium</taxon>
    </lineage>
</organism>
<feature type="compositionally biased region" description="Polar residues" evidence="4">
    <location>
        <begin position="325"/>
        <end position="343"/>
    </location>
</feature>
<feature type="compositionally biased region" description="Basic and acidic residues" evidence="4">
    <location>
        <begin position="1088"/>
        <end position="1099"/>
    </location>
</feature>
<feature type="repeat" description="ANK" evidence="3">
    <location>
        <begin position="469"/>
        <end position="501"/>
    </location>
</feature>
<feature type="repeat" description="ANK" evidence="3">
    <location>
        <begin position="436"/>
        <end position="468"/>
    </location>
</feature>
<keyword evidence="2 3" id="KW-0040">ANK repeat</keyword>
<dbReference type="SMART" id="SM00248">
    <property type="entry name" value="ANK"/>
    <property type="match status" value="14"/>
</dbReference>
<dbReference type="Gene3D" id="1.25.40.20">
    <property type="entry name" value="Ankyrin repeat-containing domain"/>
    <property type="match status" value="3"/>
</dbReference>
<feature type="region of interest" description="Disordered" evidence="4">
    <location>
        <begin position="1050"/>
        <end position="1124"/>
    </location>
</feature>
<feature type="compositionally biased region" description="Basic residues" evidence="4">
    <location>
        <begin position="1012"/>
        <end position="1024"/>
    </location>
</feature>
<dbReference type="InterPro" id="IPR036770">
    <property type="entry name" value="Ankyrin_rpt-contain_sf"/>
</dbReference>
<feature type="repeat" description="ANK" evidence="3">
    <location>
        <begin position="502"/>
        <end position="534"/>
    </location>
</feature>
<evidence type="ECO:0008006" key="7">
    <source>
        <dbReference type="Google" id="ProtNLM"/>
    </source>
</evidence>
<accession>A0A9W9P953</accession>
<evidence type="ECO:0000256" key="2">
    <source>
        <dbReference type="ARBA" id="ARBA00023043"/>
    </source>
</evidence>
<dbReference type="OrthoDB" id="194358at2759"/>